<evidence type="ECO:0000256" key="2">
    <source>
        <dbReference type="ARBA" id="ARBA00022827"/>
    </source>
</evidence>
<dbReference type="PANTHER" id="PTHR46720">
    <property type="entry name" value="HYDROXYLASE, PUTATIVE (AFU_ORTHOLOGUE AFUA_3G01460)-RELATED"/>
    <property type="match status" value="1"/>
</dbReference>
<keyword evidence="2" id="KW-0274">FAD</keyword>
<dbReference type="EMBL" id="JAFJYH010000092">
    <property type="protein sequence ID" value="KAG4420050.1"/>
    <property type="molecule type" value="Genomic_DNA"/>
</dbReference>
<name>A0A8H7TJ04_9HELO</name>
<dbReference type="GO" id="GO:0071949">
    <property type="term" value="F:FAD binding"/>
    <property type="evidence" value="ECO:0007669"/>
    <property type="project" value="InterPro"/>
</dbReference>
<dbReference type="Pfam" id="PF01494">
    <property type="entry name" value="FAD_binding_3"/>
    <property type="match status" value="1"/>
</dbReference>
<evidence type="ECO:0000313" key="6">
    <source>
        <dbReference type="Proteomes" id="UP000664132"/>
    </source>
</evidence>
<evidence type="ECO:0000259" key="4">
    <source>
        <dbReference type="Pfam" id="PF01494"/>
    </source>
</evidence>
<accession>A0A8H7TJ04</accession>
<evidence type="ECO:0000313" key="5">
    <source>
        <dbReference type="EMBL" id="KAG4420050.1"/>
    </source>
</evidence>
<keyword evidence="3" id="KW-0560">Oxidoreductase</keyword>
<reference evidence="5" key="1">
    <citation type="submission" date="2021-02" db="EMBL/GenBank/DDBJ databases">
        <title>Genome sequence Cadophora malorum strain M34.</title>
        <authorList>
            <person name="Stefanovic E."/>
            <person name="Vu D."/>
            <person name="Scully C."/>
            <person name="Dijksterhuis J."/>
            <person name="Roader J."/>
            <person name="Houbraken J."/>
        </authorList>
    </citation>
    <scope>NUCLEOTIDE SEQUENCE</scope>
    <source>
        <strain evidence="5">M34</strain>
    </source>
</reference>
<dbReference type="GO" id="GO:0016491">
    <property type="term" value="F:oxidoreductase activity"/>
    <property type="evidence" value="ECO:0007669"/>
    <property type="project" value="UniProtKB-KW"/>
</dbReference>
<dbReference type="SUPFAM" id="SSF51905">
    <property type="entry name" value="FAD/NAD(P)-binding domain"/>
    <property type="match status" value="1"/>
</dbReference>
<evidence type="ECO:0000256" key="3">
    <source>
        <dbReference type="ARBA" id="ARBA00023002"/>
    </source>
</evidence>
<feature type="domain" description="FAD-binding" evidence="4">
    <location>
        <begin position="52"/>
        <end position="292"/>
    </location>
</feature>
<gene>
    <name evidence="5" type="ORF">IFR04_006809</name>
</gene>
<evidence type="ECO:0000256" key="1">
    <source>
        <dbReference type="ARBA" id="ARBA00022630"/>
    </source>
</evidence>
<dbReference type="Gene3D" id="3.50.50.60">
    <property type="entry name" value="FAD/NAD(P)-binding domain"/>
    <property type="match status" value="1"/>
</dbReference>
<keyword evidence="6" id="KW-1185">Reference proteome</keyword>
<dbReference type="PANTHER" id="PTHR46720:SF3">
    <property type="entry name" value="FAD-BINDING DOMAIN-CONTAINING PROTEIN-RELATED"/>
    <property type="match status" value="1"/>
</dbReference>
<dbReference type="PRINTS" id="PR00420">
    <property type="entry name" value="RNGMNOXGNASE"/>
</dbReference>
<dbReference type="GO" id="GO:0044550">
    <property type="term" value="P:secondary metabolite biosynthetic process"/>
    <property type="evidence" value="ECO:0007669"/>
    <property type="project" value="TreeGrafter"/>
</dbReference>
<dbReference type="Proteomes" id="UP000664132">
    <property type="component" value="Unassembled WGS sequence"/>
</dbReference>
<dbReference type="OrthoDB" id="16820at2759"/>
<sequence>MRARSPFRPEFKVIKLMFLRMKSSLGKAKGRKTVARCDLLEGFKSLVPEELVKSGKRLESLVEDESGFALRFKDGTIAEADVVIGCDGVHSIIRKHLLGADHPAVEPKCHDGWEWIGRNVPAEEVREFNPDLLTYVPILCGHGAYMNAIPTHLGKMLSVTVIQSSKQSRLANATMDESVRGDKTELFAEKDFAHWTKDARDILTLALGNSTLNWRLADHDHAPFHSCGNVCMIGDAAHATMPFNGQRAAQSIEDAAMLTALFEHVTELAQVEKAFAVYDELRRPRTQKVVELSREFGRMYAFFDEEVRDDLDEMKKRLGDGGKYTNEVDLVWMKTEAVRLLEKDVEIIRETS</sequence>
<dbReference type="InterPro" id="IPR051104">
    <property type="entry name" value="FAD_monoxygenase"/>
</dbReference>
<proteinExistence type="predicted"/>
<protein>
    <recommendedName>
        <fullName evidence="4">FAD-binding domain-containing protein</fullName>
    </recommendedName>
</protein>
<dbReference type="InterPro" id="IPR002938">
    <property type="entry name" value="FAD-bd"/>
</dbReference>
<dbReference type="InterPro" id="IPR036188">
    <property type="entry name" value="FAD/NAD-bd_sf"/>
</dbReference>
<organism evidence="5 6">
    <name type="scientific">Cadophora malorum</name>
    <dbReference type="NCBI Taxonomy" id="108018"/>
    <lineage>
        <taxon>Eukaryota</taxon>
        <taxon>Fungi</taxon>
        <taxon>Dikarya</taxon>
        <taxon>Ascomycota</taxon>
        <taxon>Pezizomycotina</taxon>
        <taxon>Leotiomycetes</taxon>
        <taxon>Helotiales</taxon>
        <taxon>Ploettnerulaceae</taxon>
        <taxon>Cadophora</taxon>
    </lineage>
</organism>
<dbReference type="AlphaFoldDB" id="A0A8H7TJ04"/>
<comment type="caution">
    <text evidence="5">The sequence shown here is derived from an EMBL/GenBank/DDBJ whole genome shotgun (WGS) entry which is preliminary data.</text>
</comment>
<keyword evidence="1" id="KW-0285">Flavoprotein</keyword>